<evidence type="ECO:0000256" key="8">
    <source>
        <dbReference type="RuleBase" id="RU004511"/>
    </source>
</evidence>
<dbReference type="PANTHER" id="PTHR11931">
    <property type="entry name" value="PHOSPHOGLYCERATE MUTASE"/>
    <property type="match status" value="1"/>
</dbReference>
<evidence type="ECO:0000256" key="9">
    <source>
        <dbReference type="SAM" id="MobiDB-lite"/>
    </source>
</evidence>
<dbReference type="InterPro" id="IPR005952">
    <property type="entry name" value="Phosphogly_mut1"/>
</dbReference>
<evidence type="ECO:0000256" key="6">
    <source>
        <dbReference type="PIRSR" id="PIRSR613078-2"/>
    </source>
</evidence>
<feature type="binding site" evidence="6">
    <location>
        <position position="61"/>
    </location>
    <ligand>
        <name>substrate</name>
    </ligand>
</feature>
<dbReference type="PROSITE" id="PS00175">
    <property type="entry name" value="PG_MUTASE"/>
    <property type="match status" value="1"/>
</dbReference>
<dbReference type="GO" id="GO:0006096">
    <property type="term" value="P:glycolytic process"/>
    <property type="evidence" value="ECO:0007669"/>
    <property type="project" value="UniProtKB-KW"/>
</dbReference>
<sequence length="252" mass="28761">MVYTLVLLRHGESVMNKENRFCGWIDVDLSDNGRQQARDAADMIRKLNLTFGHVFTSILKRSYDTASIVLEELNQKDVPSTKTWRLNERHYGALQGLDKLQVAQQYGEAQVKQWRRSYDIPPPKAPEDSPHNPKNNPLFDVVPRELLPNGESLKLTLERVMPFWDDTIVPELKKGHPVFIAAHGNSLRGLIKMLDGMTEAQILEFDLPTGVPVLYKLYEDFTVKSKEFLMDEAALKAKMEAEKNAIKKQAAK</sequence>
<dbReference type="FunFam" id="3.40.50.1240:FF:000003">
    <property type="entry name" value="2,3-bisphosphoglycerate-dependent phosphoglycerate mutase"/>
    <property type="match status" value="1"/>
</dbReference>
<dbReference type="CDD" id="cd07067">
    <property type="entry name" value="HP_PGM_like"/>
    <property type="match status" value="1"/>
</dbReference>
<dbReference type="InterPro" id="IPR001345">
    <property type="entry name" value="PG/BPGM_mutase_AS"/>
</dbReference>
<feature type="binding site" evidence="6">
    <location>
        <begin position="88"/>
        <end position="91"/>
    </location>
    <ligand>
        <name>substrate</name>
    </ligand>
</feature>
<evidence type="ECO:0000256" key="4">
    <source>
        <dbReference type="ARBA" id="ARBA00023235"/>
    </source>
</evidence>
<protein>
    <recommendedName>
        <fullName evidence="8">Phosphoglycerate mutase</fullName>
        <ecNumber evidence="8">5.4.2.11</ecNumber>
    </recommendedName>
</protein>
<evidence type="ECO:0000313" key="10">
    <source>
        <dbReference type="EMBL" id="UKK02877.2"/>
    </source>
</evidence>
<dbReference type="EC" id="5.4.2.11" evidence="8"/>
<keyword evidence="4 8" id="KW-0413">Isomerase</keyword>
<dbReference type="GO" id="GO:0004619">
    <property type="term" value="F:phosphoglycerate mutase activity"/>
    <property type="evidence" value="ECO:0007669"/>
    <property type="project" value="UniProtKB-EC"/>
</dbReference>
<accession>A0A976MEE4</accession>
<dbReference type="AlphaFoldDB" id="A0A976MEE4"/>
<feature type="binding site" evidence="6">
    <location>
        <begin position="9"/>
        <end position="16"/>
    </location>
    <ligand>
        <name>substrate</name>
    </ligand>
</feature>
<feature type="region of interest" description="Disordered" evidence="9">
    <location>
        <begin position="118"/>
        <end position="138"/>
    </location>
</feature>
<dbReference type="InterPro" id="IPR029033">
    <property type="entry name" value="His_PPase_superfam"/>
</dbReference>
<evidence type="ECO:0000256" key="3">
    <source>
        <dbReference type="ARBA" id="ARBA00023152"/>
    </source>
</evidence>
<feature type="binding site" evidence="6">
    <location>
        <begin position="115"/>
        <end position="116"/>
    </location>
    <ligand>
        <name>substrate</name>
    </ligand>
</feature>
<comment type="catalytic activity">
    <reaction evidence="1 8">
        <text>(2R)-2-phosphoglycerate = (2R)-3-phosphoglycerate</text>
        <dbReference type="Rhea" id="RHEA:15901"/>
        <dbReference type="ChEBI" id="CHEBI:58272"/>
        <dbReference type="ChEBI" id="CHEBI:58289"/>
        <dbReference type="EC" id="5.4.2.11"/>
    </reaction>
</comment>
<dbReference type="SMART" id="SM00855">
    <property type="entry name" value="PGAM"/>
    <property type="match status" value="1"/>
</dbReference>
<dbReference type="EMBL" id="CP056072">
    <property type="protein sequence ID" value="UKK02877.2"/>
    <property type="molecule type" value="Genomic_DNA"/>
</dbReference>
<dbReference type="NCBIfam" id="TIGR01258">
    <property type="entry name" value="pgm_1"/>
    <property type="match status" value="1"/>
</dbReference>
<dbReference type="HAMAP" id="MF_01039">
    <property type="entry name" value="PGAM_GpmA"/>
    <property type="match status" value="1"/>
</dbReference>
<feature type="binding site" evidence="6">
    <location>
        <begin position="184"/>
        <end position="185"/>
    </location>
    <ligand>
        <name>substrate</name>
    </ligand>
</feature>
<evidence type="ECO:0000313" key="11">
    <source>
        <dbReference type="Proteomes" id="UP000244811"/>
    </source>
</evidence>
<name>A0A976MEE4_THEOR</name>
<comment type="similarity">
    <text evidence="2 8">Belongs to the phosphoglycerate mutase family. BPG-dependent PGAM subfamily.</text>
</comment>
<evidence type="ECO:0000256" key="2">
    <source>
        <dbReference type="ARBA" id="ARBA00006717"/>
    </source>
</evidence>
<feature type="active site" description="Tele-phosphohistidine intermediate" evidence="5">
    <location>
        <position position="10"/>
    </location>
</feature>
<dbReference type="SUPFAM" id="SSF53254">
    <property type="entry name" value="Phosphoglycerate mutase-like"/>
    <property type="match status" value="1"/>
</dbReference>
<feature type="active site" description="Proton donor/acceptor" evidence="5">
    <location>
        <position position="88"/>
    </location>
</feature>
<evidence type="ECO:0000256" key="1">
    <source>
        <dbReference type="ARBA" id="ARBA00000380"/>
    </source>
</evidence>
<feature type="binding site" evidence="6">
    <location>
        <position position="99"/>
    </location>
    <ligand>
        <name>substrate</name>
    </ligand>
</feature>
<feature type="site" description="Transition state stabilizer" evidence="7">
    <location>
        <position position="183"/>
    </location>
</feature>
<proteinExistence type="inferred from homology"/>
<evidence type="ECO:0000256" key="7">
    <source>
        <dbReference type="PIRSR" id="PIRSR613078-3"/>
    </source>
</evidence>
<keyword evidence="3 8" id="KW-0324">Glycolysis</keyword>
<dbReference type="Pfam" id="PF00300">
    <property type="entry name" value="His_Phos_1"/>
    <property type="match status" value="1"/>
</dbReference>
<dbReference type="Gene3D" id="3.40.50.1240">
    <property type="entry name" value="Phosphoglycerate mutase-like"/>
    <property type="match status" value="1"/>
</dbReference>
<dbReference type="Proteomes" id="UP000244811">
    <property type="component" value="Chromosome 4"/>
</dbReference>
<reference evidence="10" key="1">
    <citation type="submission" date="2022-07" db="EMBL/GenBank/DDBJ databases">
        <title>Evaluation of T. orientalis genome assembly methods using nanopore sequencing and analysis of variation between genomes.</title>
        <authorList>
            <person name="Yam J."/>
            <person name="Micallef M.L."/>
            <person name="Liu M."/>
            <person name="Djordjevic S.P."/>
            <person name="Bogema D.R."/>
            <person name="Jenkins C."/>
        </authorList>
    </citation>
    <scope>NUCLEOTIDE SEQUENCE</scope>
    <source>
        <strain evidence="10">Goon Nure</strain>
    </source>
</reference>
<evidence type="ECO:0000256" key="5">
    <source>
        <dbReference type="PIRSR" id="PIRSR613078-1"/>
    </source>
</evidence>
<dbReference type="NCBIfam" id="NF010713">
    <property type="entry name" value="PRK14115.1"/>
    <property type="match status" value="1"/>
</dbReference>
<organism evidence="10 11">
    <name type="scientific">Theileria orientalis</name>
    <dbReference type="NCBI Taxonomy" id="68886"/>
    <lineage>
        <taxon>Eukaryota</taxon>
        <taxon>Sar</taxon>
        <taxon>Alveolata</taxon>
        <taxon>Apicomplexa</taxon>
        <taxon>Aconoidasida</taxon>
        <taxon>Piroplasmida</taxon>
        <taxon>Theileriidae</taxon>
        <taxon>Theileria</taxon>
    </lineage>
</organism>
<dbReference type="InterPro" id="IPR013078">
    <property type="entry name" value="His_Pase_superF_clade-1"/>
</dbReference>
<gene>
    <name evidence="10" type="ORF">MACK_002975</name>
</gene>